<evidence type="ECO:0000256" key="1">
    <source>
        <dbReference type="SAM" id="MobiDB-lite"/>
    </source>
</evidence>
<evidence type="ECO:0000313" key="2">
    <source>
        <dbReference type="EMBL" id="MDQ1120474.1"/>
    </source>
</evidence>
<sequence length="82" mass="9228">MSRKVCMAGRRRRGRTLAERPFFDGIRLTPRDEADGPGFAQVVREARPRNAATPPSPPRTDACPTPADTTMTRDFDHAHHWS</sequence>
<accession>A0AAW8GDN1</accession>
<organism evidence="2 3">
    <name type="scientific">Pseudoxanthomonas winnipegensis</name>
    <dbReference type="NCBI Taxonomy" id="2480810"/>
    <lineage>
        <taxon>Bacteria</taxon>
        <taxon>Pseudomonadati</taxon>
        <taxon>Pseudomonadota</taxon>
        <taxon>Gammaproteobacteria</taxon>
        <taxon>Lysobacterales</taxon>
        <taxon>Lysobacteraceae</taxon>
        <taxon>Pseudoxanthomonas</taxon>
    </lineage>
</organism>
<feature type="compositionally biased region" description="Basic and acidic residues" evidence="1">
    <location>
        <begin position="71"/>
        <end position="82"/>
    </location>
</feature>
<gene>
    <name evidence="2" type="ORF">QE383_002782</name>
</gene>
<protein>
    <submittedName>
        <fullName evidence="2">Uncharacterized protein</fullName>
    </submittedName>
</protein>
<dbReference type="Proteomes" id="UP001234354">
    <property type="component" value="Unassembled WGS sequence"/>
</dbReference>
<comment type="caution">
    <text evidence="2">The sequence shown here is derived from an EMBL/GenBank/DDBJ whole genome shotgun (WGS) entry which is preliminary data.</text>
</comment>
<reference evidence="2" key="1">
    <citation type="submission" date="2023-07" db="EMBL/GenBank/DDBJ databases">
        <title>Functional and genomic diversity of the sorghum phyllosphere microbiome.</title>
        <authorList>
            <person name="Shade A."/>
        </authorList>
    </citation>
    <scope>NUCLEOTIDE SEQUENCE</scope>
    <source>
        <strain evidence="2">SORGH_AS_0908</strain>
    </source>
</reference>
<evidence type="ECO:0000313" key="3">
    <source>
        <dbReference type="Proteomes" id="UP001234354"/>
    </source>
</evidence>
<dbReference type="AlphaFoldDB" id="A0AAW8GDN1"/>
<proteinExistence type="predicted"/>
<feature type="region of interest" description="Disordered" evidence="1">
    <location>
        <begin position="47"/>
        <end position="82"/>
    </location>
</feature>
<dbReference type="RefSeq" id="WP_306993925.1">
    <property type="nucleotide sequence ID" value="NZ_JAUTBB010000001.1"/>
</dbReference>
<dbReference type="EMBL" id="JAUTBB010000001">
    <property type="protein sequence ID" value="MDQ1120474.1"/>
    <property type="molecule type" value="Genomic_DNA"/>
</dbReference>
<name>A0AAW8GDN1_9GAMM</name>